<dbReference type="Proteomes" id="UP000515465">
    <property type="component" value="Chromosome"/>
</dbReference>
<accession>A0A7G6SQW2</accession>
<keyword evidence="1" id="KW-0472">Membrane</keyword>
<proteinExistence type="predicted"/>
<dbReference type="EMBL" id="CP050296">
    <property type="protein sequence ID" value="QND56894.1"/>
    <property type="molecule type" value="Genomic_DNA"/>
</dbReference>
<reference evidence="3" key="1">
    <citation type="journal article" date="2020" name="Mol. Plant Microbe">
        <title>Rhizobial microsymbionts of the narrowly endemic Oxytropis species growing in Kamchatka are characterized by significant genetic diversity and possess a set of genes that are associated with T3SS and T6SS secretion systems and can affect the development of symbiosis.</title>
        <authorList>
            <person name="Safronova V."/>
            <person name="Guro P."/>
            <person name="Sazanova A."/>
            <person name="Kuznetsova I."/>
            <person name="Belimov A."/>
            <person name="Yakubov V."/>
            <person name="Chirak E."/>
            <person name="Afonin A."/>
            <person name="Gogolev Y."/>
            <person name="Andronov E."/>
            <person name="Tikhonovich I."/>
        </authorList>
    </citation>
    <scope>NUCLEOTIDE SEQUENCE [LARGE SCALE GENOMIC DNA]</scope>
    <source>
        <strain evidence="3">583</strain>
    </source>
</reference>
<dbReference type="AlphaFoldDB" id="A0A7G6SQW2"/>
<keyword evidence="1" id="KW-0812">Transmembrane</keyword>
<evidence type="ECO:0000256" key="1">
    <source>
        <dbReference type="SAM" id="Phobius"/>
    </source>
</evidence>
<name>A0A7G6SQW2_9HYPH</name>
<protein>
    <submittedName>
        <fullName evidence="2">Uncharacterized protein</fullName>
    </submittedName>
</protein>
<feature type="transmembrane region" description="Helical" evidence="1">
    <location>
        <begin position="32"/>
        <end position="52"/>
    </location>
</feature>
<evidence type="ECO:0000313" key="3">
    <source>
        <dbReference type="Proteomes" id="UP000515465"/>
    </source>
</evidence>
<organism evidence="2 3">
    <name type="scientific">Mesorhizobium huakuii</name>
    <dbReference type="NCBI Taxonomy" id="28104"/>
    <lineage>
        <taxon>Bacteria</taxon>
        <taxon>Pseudomonadati</taxon>
        <taxon>Pseudomonadota</taxon>
        <taxon>Alphaproteobacteria</taxon>
        <taxon>Hyphomicrobiales</taxon>
        <taxon>Phyllobacteriaceae</taxon>
        <taxon>Mesorhizobium</taxon>
    </lineage>
</organism>
<evidence type="ECO:0000313" key="2">
    <source>
        <dbReference type="EMBL" id="QND56894.1"/>
    </source>
</evidence>
<gene>
    <name evidence="2" type="ORF">HB778_09930</name>
</gene>
<dbReference type="RefSeq" id="WP_183463439.1">
    <property type="nucleotide sequence ID" value="NZ_CP050296.1"/>
</dbReference>
<keyword evidence="1" id="KW-1133">Transmembrane helix</keyword>
<sequence>MQSTTDRDRAEELAHFARQMDKRLEEHEAWPLSFQLLLLALFVFALIGFGLLV</sequence>